<keyword evidence="1" id="KW-0843">Virulence</keyword>
<evidence type="ECO:0000313" key="4">
    <source>
        <dbReference type="Proteomes" id="UP000235803"/>
    </source>
</evidence>
<evidence type="ECO:0000259" key="2">
    <source>
        <dbReference type="PROSITE" id="PS51208"/>
    </source>
</evidence>
<protein>
    <submittedName>
        <fullName evidence="3">Autotransporter outer membrane beta-barrel domain-containing protein</fullName>
    </submittedName>
</protein>
<dbReference type="InterPro" id="IPR011050">
    <property type="entry name" value="Pectin_lyase_fold/virulence"/>
</dbReference>
<dbReference type="Pfam" id="PF13018">
    <property type="entry name" value="ESPR"/>
    <property type="match status" value="1"/>
</dbReference>
<dbReference type="Pfam" id="PF03797">
    <property type="entry name" value="Autotransporter"/>
    <property type="match status" value="1"/>
</dbReference>
<dbReference type="InterPro" id="IPR036709">
    <property type="entry name" value="Autotransporte_beta_dom_sf"/>
</dbReference>
<dbReference type="Proteomes" id="UP000235803">
    <property type="component" value="Unassembled WGS sequence"/>
</dbReference>
<evidence type="ECO:0000313" key="3">
    <source>
        <dbReference type="EMBL" id="PMR73040.1"/>
    </source>
</evidence>
<proteinExistence type="predicted"/>
<evidence type="ECO:0000256" key="1">
    <source>
        <dbReference type="ARBA" id="ARBA00023026"/>
    </source>
</evidence>
<dbReference type="OrthoDB" id="9780507at2"/>
<sequence>MNHTYRLVFNHALSLWQVAAETVRRKGKSAGKPVLLAGTAAMALAGGMAMAETIDGEDITVPGDHASPWEIDGTLTIGGPGGDGTLTISDGGSVSNTGGTIGLSGSEGAVTVTGTGSSWENDGNLTIGQSGTGTLAIEDGGKVSNDTSIIGNNAGSNGTVTVTGNGSGWINSGLEVGRWGTGKLTIDDGGRVINTLGAIGVEPGSNGSVLVAGTGSVWANSAGIAGIGLFGAGELTIANGGMVSGPIAFIARHAGSTGTLVIGAGAGTDAIAPGVLDVDVLSLGDGDGRIVFNHTESDHAFTSDIIGEGVIEQYAGTTLLTGDNSGFTGTTIISGGNLVVGLDGQGRLGGISRVASGGRLGGSGTVGTTVLADGAILEPGNSIGELTVDGDLTFEAGSIYEVEVDPGGTASDHVHVTGIATLAGTVAHIGEAGDYAPESTYRILSAEGGLDGEFDDVRSDFIFLDAGLEYDTESPLHGVDLTLVRNDTALDDERFAGTRNQRATAGGIDSLAAGHAVYDAIVTHTNEDELRDAYDRLSGELHASAHGALIEDSRLVRGAVNDRLRGAMGSIAAPMDSEAQGTGSTSPNASVPTGWVRAIGNWGRSDGDGNAASLDRDTHGVLVGVDAPVSERTQVGLLTGYTRSDLSAGGGRGSADVDSIHLGLYAGTTLGDGDLALRGGAFYGYHEIDSQRHVQVGTLNERLEDERRAHTLHAYAELARAFGAGALTLEPFANLAHVHHRASHGAEEGGDAALYSGSETFDTTFTTLGFRPTVQFGVGEASATLYGSVGWRHAFGDTTPERDQRFAGGDAFSVAGTPIAENTGVVEAGVSVSLNERTSLDLAYGGQYGDGMEDHGGRATFAWRF</sequence>
<dbReference type="Gene3D" id="2.40.128.130">
    <property type="entry name" value="Autotransporter beta-domain"/>
    <property type="match status" value="1"/>
</dbReference>
<keyword evidence="4" id="KW-1185">Reference proteome</keyword>
<dbReference type="SUPFAM" id="SSF103515">
    <property type="entry name" value="Autotransporter"/>
    <property type="match status" value="1"/>
</dbReference>
<accession>A0A2N7TXX4</accession>
<dbReference type="InterPro" id="IPR006315">
    <property type="entry name" value="OM_autotransptr_brl_dom"/>
</dbReference>
<dbReference type="NCBIfam" id="TIGR01414">
    <property type="entry name" value="autotrans_barl"/>
    <property type="match status" value="1"/>
</dbReference>
<gene>
    <name evidence="3" type="ORF">C1H69_18850</name>
</gene>
<dbReference type="GO" id="GO:0019867">
    <property type="term" value="C:outer membrane"/>
    <property type="evidence" value="ECO:0007669"/>
    <property type="project" value="InterPro"/>
</dbReference>
<dbReference type="PROSITE" id="PS51208">
    <property type="entry name" value="AUTOTRANSPORTER"/>
    <property type="match status" value="1"/>
</dbReference>
<dbReference type="NCBIfam" id="TIGR04393">
    <property type="entry name" value="rpt_T5SS_PEPC"/>
    <property type="match status" value="4"/>
</dbReference>
<comment type="caution">
    <text evidence="3">The sequence shown here is derived from an EMBL/GenBank/DDBJ whole genome shotgun (WGS) entry which is preliminary data.</text>
</comment>
<feature type="domain" description="Autotransporter" evidence="2">
    <location>
        <begin position="587"/>
        <end position="865"/>
    </location>
</feature>
<dbReference type="AlphaFoldDB" id="A0A2N7TXX4"/>
<organism evidence="3 4">
    <name type="scientific">Billgrantia endophytica</name>
    <dbReference type="NCBI Taxonomy" id="2033802"/>
    <lineage>
        <taxon>Bacteria</taxon>
        <taxon>Pseudomonadati</taxon>
        <taxon>Pseudomonadota</taxon>
        <taxon>Gammaproteobacteria</taxon>
        <taxon>Oceanospirillales</taxon>
        <taxon>Halomonadaceae</taxon>
        <taxon>Billgrantia</taxon>
    </lineage>
</organism>
<dbReference type="InterPro" id="IPR005546">
    <property type="entry name" value="Autotransporte_beta"/>
</dbReference>
<dbReference type="SMART" id="SM00869">
    <property type="entry name" value="Autotransporter"/>
    <property type="match status" value="1"/>
</dbReference>
<dbReference type="EMBL" id="PNRF01000038">
    <property type="protein sequence ID" value="PMR73040.1"/>
    <property type="molecule type" value="Genomic_DNA"/>
</dbReference>
<reference evidence="3 4" key="1">
    <citation type="submission" date="2018-01" db="EMBL/GenBank/DDBJ databases">
        <title>Halomonas endophytica sp. nov., isolated from storage liquid in the stems of Populus euphratica.</title>
        <authorList>
            <person name="Chen C."/>
        </authorList>
    </citation>
    <scope>NUCLEOTIDE SEQUENCE [LARGE SCALE GENOMIC DNA]</scope>
    <source>
        <strain evidence="3 4">MC28</strain>
    </source>
</reference>
<dbReference type="InterPro" id="IPR024973">
    <property type="entry name" value="ESPR"/>
</dbReference>
<name>A0A2N7TXX4_9GAMM</name>
<dbReference type="InterPro" id="IPR030895">
    <property type="entry name" value="T5SS_PEPC_rpt"/>
</dbReference>
<dbReference type="SUPFAM" id="SSF51126">
    <property type="entry name" value="Pectin lyase-like"/>
    <property type="match status" value="1"/>
</dbReference>